<dbReference type="InterPro" id="IPR036812">
    <property type="entry name" value="NAD(P)_OxRdtase_dom_sf"/>
</dbReference>
<sequence>MTDIPTLALNDGRSIPALGLGTYKIPDTHAPSAVRDAVDIGYRLVDTAALYDNERGAGSGLINQPDVFLTTKLWHDRHDDAEAALDESLALLGRDSVDCYLIHWPHPSGGQFVQAWRTLIELRAAGKTRSIGVANFLPEHIEALADATGVLPVLNQIELHPHFQQRRLREFHARHDIVTQSWSPLGQGKTIEDPVIARIAGEHGATPAQVILAWHLHHGFSAIPKASGHAHMADNFAAKDLSLGEADIAAIDALDTPSGRIGPDPLEI</sequence>
<evidence type="ECO:0000313" key="5">
    <source>
        <dbReference type="EMBL" id="NIJ23551.1"/>
    </source>
</evidence>
<dbReference type="Pfam" id="PF00248">
    <property type="entry name" value="Aldo_ket_red"/>
    <property type="match status" value="1"/>
</dbReference>
<comment type="caution">
    <text evidence="5">The sequence shown here is derived from an EMBL/GenBank/DDBJ whole genome shotgun (WGS) entry which is preliminary data.</text>
</comment>
<evidence type="ECO:0000259" key="4">
    <source>
        <dbReference type="Pfam" id="PF00248"/>
    </source>
</evidence>
<dbReference type="PIRSF" id="PIRSF000097">
    <property type="entry name" value="AKR"/>
    <property type="match status" value="1"/>
</dbReference>
<dbReference type="GO" id="GO:0016491">
    <property type="term" value="F:oxidoreductase activity"/>
    <property type="evidence" value="ECO:0007669"/>
    <property type="project" value="UniProtKB-KW"/>
</dbReference>
<comment type="similarity">
    <text evidence="1">Belongs to the aldo/keto reductase family.</text>
</comment>
<keyword evidence="3 5" id="KW-0560">Oxidoreductase</keyword>
<evidence type="ECO:0000313" key="6">
    <source>
        <dbReference type="Proteomes" id="UP000788153"/>
    </source>
</evidence>
<reference evidence="5 6" key="1">
    <citation type="submission" date="2020-03" db="EMBL/GenBank/DDBJ databases">
        <title>Genomic Encyclopedia of Type Strains, Phase IV (KMG-IV): sequencing the most valuable type-strain genomes for metagenomic binning, comparative biology and taxonomic classification.</title>
        <authorList>
            <person name="Goeker M."/>
        </authorList>
    </citation>
    <scope>NUCLEOTIDE SEQUENCE [LARGE SCALE GENOMIC DNA]</scope>
    <source>
        <strain evidence="5 6">DSM 22753</strain>
    </source>
</reference>
<dbReference type="EC" id="1.1.1.346" evidence="5"/>
<dbReference type="PANTHER" id="PTHR43827:SF3">
    <property type="entry name" value="NADP-DEPENDENT OXIDOREDUCTASE DOMAIN-CONTAINING PROTEIN"/>
    <property type="match status" value="1"/>
</dbReference>
<dbReference type="PROSITE" id="PS00798">
    <property type="entry name" value="ALDOKETO_REDUCTASE_1"/>
    <property type="match status" value="1"/>
</dbReference>
<dbReference type="InterPro" id="IPR018170">
    <property type="entry name" value="Aldo/ket_reductase_CS"/>
</dbReference>
<name>A0ABX0TZ05_9SPHN</name>
<dbReference type="InterPro" id="IPR023210">
    <property type="entry name" value="NADP_OxRdtase_dom"/>
</dbReference>
<dbReference type="InterPro" id="IPR020471">
    <property type="entry name" value="AKR"/>
</dbReference>
<keyword evidence="2" id="KW-0521">NADP</keyword>
<dbReference type="Gene3D" id="3.20.20.100">
    <property type="entry name" value="NADP-dependent oxidoreductase domain"/>
    <property type="match status" value="1"/>
</dbReference>
<organism evidence="5 6">
    <name type="scientific">Sphingomonas japonica</name>
    <dbReference type="NCBI Taxonomy" id="511662"/>
    <lineage>
        <taxon>Bacteria</taxon>
        <taxon>Pseudomonadati</taxon>
        <taxon>Pseudomonadota</taxon>
        <taxon>Alphaproteobacteria</taxon>
        <taxon>Sphingomonadales</taxon>
        <taxon>Sphingomonadaceae</taxon>
        <taxon>Sphingomonas</taxon>
    </lineage>
</organism>
<dbReference type="SUPFAM" id="SSF51430">
    <property type="entry name" value="NAD(P)-linked oxidoreductase"/>
    <property type="match status" value="1"/>
</dbReference>
<dbReference type="Proteomes" id="UP000788153">
    <property type="component" value="Unassembled WGS sequence"/>
</dbReference>
<dbReference type="RefSeq" id="WP_140231197.1">
    <property type="nucleotide sequence ID" value="NZ_BAAAEV010000001.1"/>
</dbReference>
<evidence type="ECO:0000256" key="1">
    <source>
        <dbReference type="ARBA" id="ARBA00007905"/>
    </source>
</evidence>
<keyword evidence="6" id="KW-1185">Reference proteome</keyword>
<proteinExistence type="inferred from homology"/>
<dbReference type="PANTHER" id="PTHR43827">
    <property type="entry name" value="2,5-DIKETO-D-GLUCONIC ACID REDUCTASE"/>
    <property type="match status" value="1"/>
</dbReference>
<accession>A0ABX0TZ05</accession>
<feature type="domain" description="NADP-dependent oxidoreductase" evidence="4">
    <location>
        <begin position="18"/>
        <end position="255"/>
    </location>
</feature>
<dbReference type="PRINTS" id="PR00069">
    <property type="entry name" value="ALDKETRDTASE"/>
</dbReference>
<evidence type="ECO:0000256" key="3">
    <source>
        <dbReference type="ARBA" id="ARBA00023002"/>
    </source>
</evidence>
<protein>
    <submittedName>
        <fullName evidence="5">2,5-diketo-D-gluconate reductase A</fullName>
        <ecNumber evidence="5">1.1.1.346</ecNumber>
    </submittedName>
</protein>
<dbReference type="EMBL" id="JAASQP010000001">
    <property type="protein sequence ID" value="NIJ23551.1"/>
    <property type="molecule type" value="Genomic_DNA"/>
</dbReference>
<evidence type="ECO:0000256" key="2">
    <source>
        <dbReference type="ARBA" id="ARBA00022857"/>
    </source>
</evidence>
<gene>
    <name evidence="5" type="ORF">FHT01_001093</name>
</gene>